<keyword evidence="2" id="KW-1185">Reference proteome</keyword>
<dbReference type="Proteomes" id="UP001055553">
    <property type="component" value="Chromosome"/>
</dbReference>
<protein>
    <submittedName>
        <fullName evidence="1">Uncharacterized protein</fullName>
    </submittedName>
</protein>
<evidence type="ECO:0000313" key="2">
    <source>
        <dbReference type="Proteomes" id="UP001055553"/>
    </source>
</evidence>
<proteinExistence type="predicted"/>
<gene>
    <name evidence="1" type="ORF">MJ1_0587</name>
</gene>
<name>A0A915SIL3_9ARCH</name>
<reference evidence="2" key="1">
    <citation type="journal article" date="2022" name="Int. J. Syst. Evol. Microbiol.">
        <title>Nanobdella aerobiophila gen. nov., sp. nov., a thermoacidophilic, obligate ectosymbiotic archaeon, and proposal of Nanobdellaceae fam. nov., Nanobdellales ord. nov. and Nanobdellia class. nov.</title>
        <authorList>
            <person name="Kato S."/>
            <person name="Ogasawara A."/>
            <person name="Itoh T."/>
            <person name="Sakai H.D."/>
            <person name="Shimizu M."/>
            <person name="Yuki M."/>
            <person name="Kaneko M."/>
            <person name="Takashina T."/>
            <person name="Ohkuma M."/>
        </authorList>
    </citation>
    <scope>NUCLEOTIDE SEQUENCE [LARGE SCALE GENOMIC DNA]</scope>
    <source>
        <strain evidence="2">MJ1</strain>
    </source>
</reference>
<dbReference type="EMBL" id="AP019769">
    <property type="protein sequence ID" value="BBL45737.1"/>
    <property type="molecule type" value="Genomic_DNA"/>
</dbReference>
<evidence type="ECO:0000313" key="1">
    <source>
        <dbReference type="EMBL" id="BBL45737.1"/>
    </source>
</evidence>
<organism evidence="1 2">
    <name type="scientific">Nanobdella aerobiophila</name>
    <dbReference type="NCBI Taxonomy" id="2586965"/>
    <lineage>
        <taxon>Archaea</taxon>
        <taxon>Nanobdellota</taxon>
        <taxon>Nanobdellia</taxon>
        <taxon>Nanobdellales</taxon>
        <taxon>Nanobdellaceae</taxon>
        <taxon>Nanobdella</taxon>
    </lineage>
</organism>
<dbReference type="KEGG" id="naer:MJ1_0587"/>
<accession>A0A915SIL3</accession>
<sequence>MICESIKYIKFKSFIYRFMRKQKLKEEKIIKKKYNKY</sequence>
<dbReference type="AlphaFoldDB" id="A0A915SIL3"/>